<dbReference type="OMA" id="HTNAFAY"/>
<dbReference type="Pfam" id="PF00501">
    <property type="entry name" value="AMP-binding"/>
    <property type="match status" value="1"/>
</dbReference>
<comment type="caution">
    <text evidence="2">The sequence shown here is derived from an EMBL/GenBank/DDBJ whole genome shotgun (WGS) entry which is preliminary data.</text>
</comment>
<name>A0A0V0R154_PSEPJ</name>
<proteinExistence type="predicted"/>
<dbReference type="EMBL" id="LDAU01000067">
    <property type="protein sequence ID" value="KRX08265.1"/>
    <property type="molecule type" value="Genomic_DNA"/>
</dbReference>
<evidence type="ECO:0000313" key="2">
    <source>
        <dbReference type="EMBL" id="KRX08265.1"/>
    </source>
</evidence>
<dbReference type="Gene3D" id="3.40.50.12780">
    <property type="entry name" value="N-terminal domain of ligase-like"/>
    <property type="match status" value="1"/>
</dbReference>
<dbReference type="Proteomes" id="UP000054937">
    <property type="component" value="Unassembled WGS sequence"/>
</dbReference>
<gene>
    <name evidence="2" type="ORF">PPERSA_01195</name>
</gene>
<sequence>MQVFKNRSLFTLKSKLLKYSFSSSAGPLDNILSENPHKNAIRFENQNRIWTQQELASHSNAFAYGLVEQGYKAGDKLLLWVEKNSNAEVVAAQLGAAKAGVVLVPVYAQSQSELESLLSESQATGILYSPNSQLGEEKYSQIISQAVPELESLGNYGKELKSDRFPNLKYVVHTGFYTQPGQYKYRDTLVYASKNFNTLSLPSFDSSAPFYNNGNNSYSIQDLQSQAEQLRAEHNITENTAIFVAGDAKSTVSFALGALTSVLYGNYVVYTGKMNLEQVGKITQLYKDYALVLDGSVVGENNGAVQLNWNKSSLDALRSVAIFGDRAQDIQQLFSGVNTQVY</sequence>
<dbReference type="AlphaFoldDB" id="A0A0V0R154"/>
<feature type="domain" description="AMP-dependent synthetase/ligase" evidence="1">
    <location>
        <begin position="33"/>
        <end position="135"/>
    </location>
</feature>
<accession>A0A0V0R154</accession>
<evidence type="ECO:0000313" key="3">
    <source>
        <dbReference type="Proteomes" id="UP000054937"/>
    </source>
</evidence>
<reference evidence="2 3" key="1">
    <citation type="journal article" date="2015" name="Sci. Rep.">
        <title>Genome of the facultative scuticociliatosis pathogen Pseudocohnilembus persalinus provides insight into its virulence through horizontal gene transfer.</title>
        <authorList>
            <person name="Xiong J."/>
            <person name="Wang G."/>
            <person name="Cheng J."/>
            <person name="Tian M."/>
            <person name="Pan X."/>
            <person name="Warren A."/>
            <person name="Jiang C."/>
            <person name="Yuan D."/>
            <person name="Miao W."/>
        </authorList>
    </citation>
    <scope>NUCLEOTIDE SEQUENCE [LARGE SCALE GENOMIC DNA]</scope>
    <source>
        <strain evidence="2">36N120E</strain>
    </source>
</reference>
<dbReference type="OrthoDB" id="288590at2759"/>
<dbReference type="InterPro" id="IPR000873">
    <property type="entry name" value="AMP-dep_synth/lig_dom"/>
</dbReference>
<evidence type="ECO:0000259" key="1">
    <source>
        <dbReference type="Pfam" id="PF00501"/>
    </source>
</evidence>
<keyword evidence="3" id="KW-1185">Reference proteome</keyword>
<dbReference type="InParanoid" id="A0A0V0R154"/>
<protein>
    <recommendedName>
        <fullName evidence="1">AMP-dependent synthetase/ligase domain-containing protein</fullName>
    </recommendedName>
</protein>
<dbReference type="SUPFAM" id="SSF56801">
    <property type="entry name" value="Acetyl-CoA synthetase-like"/>
    <property type="match status" value="1"/>
</dbReference>
<organism evidence="2 3">
    <name type="scientific">Pseudocohnilembus persalinus</name>
    <name type="common">Ciliate</name>
    <dbReference type="NCBI Taxonomy" id="266149"/>
    <lineage>
        <taxon>Eukaryota</taxon>
        <taxon>Sar</taxon>
        <taxon>Alveolata</taxon>
        <taxon>Ciliophora</taxon>
        <taxon>Intramacronucleata</taxon>
        <taxon>Oligohymenophorea</taxon>
        <taxon>Scuticociliatia</taxon>
        <taxon>Philasterida</taxon>
        <taxon>Pseudocohnilembidae</taxon>
        <taxon>Pseudocohnilembus</taxon>
    </lineage>
</organism>
<dbReference type="InterPro" id="IPR042099">
    <property type="entry name" value="ANL_N_sf"/>
</dbReference>